<dbReference type="SUPFAM" id="SSF51735">
    <property type="entry name" value="NAD(P)-binding Rossmann-fold domains"/>
    <property type="match status" value="1"/>
</dbReference>
<feature type="domain" description="6-phosphogluconate dehydrogenase NADP-binding" evidence="1">
    <location>
        <begin position="9"/>
        <end position="130"/>
    </location>
</feature>
<dbReference type="InterPro" id="IPR006115">
    <property type="entry name" value="6PGDH_NADP-bd"/>
</dbReference>
<dbReference type="Proteomes" id="UP000309340">
    <property type="component" value="Unassembled WGS sequence"/>
</dbReference>
<dbReference type="InterPro" id="IPR006183">
    <property type="entry name" value="Pgluconate_DH"/>
</dbReference>
<accession>A0A4U0XJZ4</accession>
<dbReference type="EMBL" id="NAJQ01000160">
    <property type="protein sequence ID" value="TKA76537.1"/>
    <property type="molecule type" value="Genomic_DNA"/>
</dbReference>
<name>A0A4U0XJZ4_9PEZI</name>
<evidence type="ECO:0000313" key="2">
    <source>
        <dbReference type="EMBL" id="TKA76537.1"/>
    </source>
</evidence>
<proteinExistence type="predicted"/>
<dbReference type="STRING" id="329884.A0A4U0XJZ4"/>
<gene>
    <name evidence="2" type="ORF">B0A55_05674</name>
</gene>
<dbReference type="InterPro" id="IPR036291">
    <property type="entry name" value="NAD(P)-bd_dom_sf"/>
</dbReference>
<dbReference type="OrthoDB" id="434986at2759"/>
<dbReference type="GO" id="GO:0050661">
    <property type="term" value="F:NADP binding"/>
    <property type="evidence" value="ECO:0007669"/>
    <property type="project" value="InterPro"/>
</dbReference>
<sequence>MTEQLTIKKIAMIGCGSMGGGMAQLFAENGIHVSLQDPSDDQMNVVLDAAKQSKIPSDRFSKHTDYKSLCESLDKPKVFFWSLPHGTVGDGVLGGLLPYLEKGDIVVDCGNEHWENTERRQGKCVTKGIRRRGPSMCPGADDETLSLVLPLLRIAAAKDPDGKPCVGRVGTGGAGHYCKMIHNGQPRKLYSTQVIRPRNLRCGPRRVSIVSAEVNGKLRGRQTPKVTDCIPTATAAVGTTSR</sequence>
<organism evidence="2 3">
    <name type="scientific">Friedmanniomyces simplex</name>
    <dbReference type="NCBI Taxonomy" id="329884"/>
    <lineage>
        <taxon>Eukaryota</taxon>
        <taxon>Fungi</taxon>
        <taxon>Dikarya</taxon>
        <taxon>Ascomycota</taxon>
        <taxon>Pezizomycotina</taxon>
        <taxon>Dothideomycetes</taxon>
        <taxon>Dothideomycetidae</taxon>
        <taxon>Mycosphaerellales</taxon>
        <taxon>Teratosphaeriaceae</taxon>
        <taxon>Friedmanniomyces</taxon>
    </lineage>
</organism>
<keyword evidence="3" id="KW-1185">Reference proteome</keyword>
<dbReference type="PANTHER" id="PTHR11811">
    <property type="entry name" value="6-PHOSPHOGLUCONATE DEHYDROGENASE"/>
    <property type="match status" value="1"/>
</dbReference>
<comment type="caution">
    <text evidence="2">The sequence shown here is derived from an EMBL/GenBank/DDBJ whole genome shotgun (WGS) entry which is preliminary data.</text>
</comment>
<dbReference type="AlphaFoldDB" id="A0A4U0XJZ4"/>
<dbReference type="GO" id="GO:0004616">
    <property type="term" value="F:phosphogluconate dehydrogenase (decarboxylating) activity"/>
    <property type="evidence" value="ECO:0007669"/>
    <property type="project" value="InterPro"/>
</dbReference>
<dbReference type="Gene3D" id="3.40.50.720">
    <property type="entry name" value="NAD(P)-binding Rossmann-like Domain"/>
    <property type="match status" value="1"/>
</dbReference>
<dbReference type="Pfam" id="PF03446">
    <property type="entry name" value="NAD_binding_2"/>
    <property type="match status" value="1"/>
</dbReference>
<evidence type="ECO:0000313" key="3">
    <source>
        <dbReference type="Proteomes" id="UP000309340"/>
    </source>
</evidence>
<protein>
    <recommendedName>
        <fullName evidence="1">6-phosphogluconate dehydrogenase NADP-binding domain-containing protein</fullName>
    </recommendedName>
</protein>
<reference evidence="2 3" key="1">
    <citation type="submission" date="2017-03" db="EMBL/GenBank/DDBJ databases">
        <title>Genomes of endolithic fungi from Antarctica.</title>
        <authorList>
            <person name="Coleine C."/>
            <person name="Masonjones S."/>
            <person name="Stajich J.E."/>
        </authorList>
    </citation>
    <scope>NUCLEOTIDE SEQUENCE [LARGE SCALE GENOMIC DNA]</scope>
    <source>
        <strain evidence="2 3">CCFEE 5184</strain>
    </source>
</reference>
<evidence type="ECO:0000259" key="1">
    <source>
        <dbReference type="Pfam" id="PF03446"/>
    </source>
</evidence>